<dbReference type="SMART" id="SM00702">
    <property type="entry name" value="P4Hc"/>
    <property type="match status" value="1"/>
</dbReference>
<comment type="cofactor">
    <cofactor evidence="1">
        <name>L-ascorbate</name>
        <dbReference type="ChEBI" id="CHEBI:38290"/>
    </cofactor>
</comment>
<dbReference type="EMBL" id="DS027045">
    <property type="protein sequence ID" value="EAW14151.1"/>
    <property type="molecule type" value="Genomic_DNA"/>
</dbReference>
<dbReference type="GO" id="GO:0005506">
    <property type="term" value="F:iron ion binding"/>
    <property type="evidence" value="ECO:0007669"/>
    <property type="project" value="InterPro"/>
</dbReference>
<dbReference type="eggNOG" id="ENOG502S24K">
    <property type="taxonomic scope" value="Eukaryota"/>
</dbReference>
<evidence type="ECO:0000313" key="7">
    <source>
        <dbReference type="EMBL" id="EAW14151.1"/>
    </source>
</evidence>
<feature type="domain" description="Prolyl 4-hydroxylase alpha subunit" evidence="6">
    <location>
        <begin position="39"/>
        <end position="275"/>
    </location>
</feature>
<dbReference type="PANTHER" id="PTHR10869:SF241">
    <property type="entry name" value="FE2OG DIOXYGENASE DOMAIN-CONTAINING PROTEIN"/>
    <property type="match status" value="1"/>
</dbReference>
<evidence type="ECO:0000256" key="2">
    <source>
        <dbReference type="ARBA" id="ARBA00022723"/>
    </source>
</evidence>
<dbReference type="GO" id="GO:0031418">
    <property type="term" value="F:L-ascorbic acid binding"/>
    <property type="evidence" value="ECO:0007669"/>
    <property type="project" value="InterPro"/>
</dbReference>
<accession>A1C6Y0</accession>
<evidence type="ECO:0000313" key="8">
    <source>
        <dbReference type="Proteomes" id="UP000006701"/>
    </source>
</evidence>
<dbReference type="GO" id="GO:0005783">
    <property type="term" value="C:endoplasmic reticulum"/>
    <property type="evidence" value="ECO:0007669"/>
    <property type="project" value="TreeGrafter"/>
</dbReference>
<keyword evidence="8" id="KW-1185">Reference proteome</keyword>
<dbReference type="OMA" id="HLRVFPK"/>
<sequence length="282" mass="31552">MGSSSIPEGFLRPQAPANARLRRVNFLETNPPLPEYKDLVAAVIDDVLTEDECKQLLQIAEATTVRDPSGLPTWERALINAGGGKQVLATDSRNCGRIFLDSHELADRLLARLMPFLKELGADQINNRPRVTGLAGRGKIFNVSGLNERLRFLKYEGGEYFLPHCDGRYTTPDKQERSYFTVQLYLNGDGEQDLKELQRAIKDSNNAPHSTTNPDLTGKLLGGATSFMANFGDKDRRVRVFPRTGSVLVFQQSELLHGGDLVFRGIKYTMRTDVMYREQTTS</sequence>
<reference evidence="7 8" key="1">
    <citation type="journal article" date="2008" name="PLoS Genet.">
        <title>Genomic islands in the pathogenic filamentous fungus Aspergillus fumigatus.</title>
        <authorList>
            <person name="Fedorova N.D."/>
            <person name="Khaldi N."/>
            <person name="Joardar V.S."/>
            <person name="Maiti R."/>
            <person name="Amedeo P."/>
            <person name="Anderson M.J."/>
            <person name="Crabtree J."/>
            <person name="Silva J.C."/>
            <person name="Badger J.H."/>
            <person name="Albarraq A."/>
            <person name="Angiuoli S."/>
            <person name="Bussey H."/>
            <person name="Bowyer P."/>
            <person name="Cotty P.J."/>
            <person name="Dyer P.S."/>
            <person name="Egan A."/>
            <person name="Galens K."/>
            <person name="Fraser-Liggett C.M."/>
            <person name="Haas B.J."/>
            <person name="Inman J.M."/>
            <person name="Kent R."/>
            <person name="Lemieux S."/>
            <person name="Malavazi I."/>
            <person name="Orvis J."/>
            <person name="Roemer T."/>
            <person name="Ronning C.M."/>
            <person name="Sundaram J.P."/>
            <person name="Sutton G."/>
            <person name="Turner G."/>
            <person name="Venter J.C."/>
            <person name="White O.R."/>
            <person name="Whitty B.R."/>
            <person name="Youngman P."/>
            <person name="Wolfe K.H."/>
            <person name="Goldman G.H."/>
            <person name="Wortman J.R."/>
            <person name="Jiang B."/>
            <person name="Denning D.W."/>
            <person name="Nierman W.C."/>
        </authorList>
    </citation>
    <scope>NUCLEOTIDE SEQUENCE [LARGE SCALE GENOMIC DNA]</scope>
    <source>
        <strain evidence="8">ATCC 1007 / CBS 513.65 / DSM 816 / NCTC 3887 / NRRL 1</strain>
    </source>
</reference>
<dbReference type="Proteomes" id="UP000006701">
    <property type="component" value="Unassembled WGS sequence"/>
</dbReference>
<evidence type="ECO:0000256" key="4">
    <source>
        <dbReference type="ARBA" id="ARBA00023002"/>
    </source>
</evidence>
<dbReference type="PANTHER" id="PTHR10869">
    <property type="entry name" value="PROLYL 4-HYDROXYLASE ALPHA SUBUNIT"/>
    <property type="match status" value="1"/>
</dbReference>
<evidence type="ECO:0000259" key="6">
    <source>
        <dbReference type="SMART" id="SM00702"/>
    </source>
</evidence>
<protein>
    <recommendedName>
        <fullName evidence="6">Prolyl 4-hydroxylase alpha subunit domain-containing protein</fullName>
    </recommendedName>
</protein>
<dbReference type="AlphaFoldDB" id="A1C6Y0"/>
<gene>
    <name evidence="7" type="ORF">ACLA_071840</name>
</gene>
<keyword evidence="4" id="KW-0560">Oxidoreductase</keyword>
<organism evidence="7 8">
    <name type="scientific">Aspergillus clavatus (strain ATCC 1007 / CBS 513.65 / DSM 816 / NCTC 3887 / NRRL 1 / QM 1276 / 107)</name>
    <dbReference type="NCBI Taxonomy" id="344612"/>
    <lineage>
        <taxon>Eukaryota</taxon>
        <taxon>Fungi</taxon>
        <taxon>Dikarya</taxon>
        <taxon>Ascomycota</taxon>
        <taxon>Pezizomycotina</taxon>
        <taxon>Eurotiomycetes</taxon>
        <taxon>Eurotiomycetidae</taxon>
        <taxon>Eurotiales</taxon>
        <taxon>Aspergillaceae</taxon>
        <taxon>Aspergillus</taxon>
        <taxon>Aspergillus subgen. Fumigati</taxon>
    </lineage>
</organism>
<dbReference type="RefSeq" id="XP_001275577.1">
    <property type="nucleotide sequence ID" value="XM_001275576.1"/>
</dbReference>
<dbReference type="InterPro" id="IPR045054">
    <property type="entry name" value="P4HA-like"/>
</dbReference>
<proteinExistence type="predicted"/>
<dbReference type="Gene3D" id="2.60.120.620">
    <property type="entry name" value="q2cbj1_9rhob like domain"/>
    <property type="match status" value="1"/>
</dbReference>
<keyword evidence="3" id="KW-0223">Dioxygenase</keyword>
<evidence type="ECO:0000256" key="3">
    <source>
        <dbReference type="ARBA" id="ARBA00022964"/>
    </source>
</evidence>
<dbReference type="VEuPathDB" id="FungiDB:ACLA_071840"/>
<dbReference type="GO" id="GO:0004656">
    <property type="term" value="F:procollagen-proline 4-dioxygenase activity"/>
    <property type="evidence" value="ECO:0007669"/>
    <property type="project" value="TreeGrafter"/>
</dbReference>
<dbReference type="GeneID" id="4708302"/>
<dbReference type="KEGG" id="act:ACLA_071840"/>
<dbReference type="HOGENOM" id="CLU_041456_2_1_1"/>
<evidence type="ECO:0000256" key="1">
    <source>
        <dbReference type="ARBA" id="ARBA00001961"/>
    </source>
</evidence>
<dbReference type="InterPro" id="IPR006620">
    <property type="entry name" value="Pro_4_hyd_alph"/>
</dbReference>
<keyword evidence="5" id="KW-0408">Iron</keyword>
<keyword evidence="2" id="KW-0479">Metal-binding</keyword>
<dbReference type="OrthoDB" id="69177at2759"/>
<dbReference type="FunFam" id="2.60.120.620:FF:000045">
    <property type="entry name" value="Uncharacterized protein"/>
    <property type="match status" value="1"/>
</dbReference>
<name>A1C6Y0_ASPCL</name>
<evidence type="ECO:0000256" key="5">
    <source>
        <dbReference type="ARBA" id="ARBA00023004"/>
    </source>
</evidence>